<keyword evidence="7" id="KW-0444">Lipid biosynthesis</keyword>
<reference evidence="19" key="1">
    <citation type="submission" date="2016-10" db="EMBL/GenBank/DDBJ databases">
        <authorList>
            <person name="Varghese N."/>
            <person name="Submissions S."/>
        </authorList>
    </citation>
    <scope>NUCLEOTIDE SEQUENCE [LARGE SCALE GENOMIC DNA]</scope>
    <source>
        <strain evidence="19">CGMCC 1.10223</strain>
    </source>
</reference>
<dbReference type="GO" id="GO:0016020">
    <property type="term" value="C:membrane"/>
    <property type="evidence" value="ECO:0007669"/>
    <property type="project" value="UniProtKB-SubCell"/>
</dbReference>
<gene>
    <name evidence="18" type="ORF">SAMN04487969_101946</name>
</gene>
<dbReference type="Pfam" id="PF01066">
    <property type="entry name" value="CDP-OH_P_transf"/>
    <property type="match status" value="1"/>
</dbReference>
<evidence type="ECO:0000256" key="2">
    <source>
        <dbReference type="ARBA" id="ARBA00004141"/>
    </source>
</evidence>
<evidence type="ECO:0000256" key="14">
    <source>
        <dbReference type="ARBA" id="ARBA00023264"/>
    </source>
</evidence>
<dbReference type="AlphaFoldDB" id="A0A1I1Z1U2"/>
<feature type="transmembrane region" description="Helical" evidence="17">
    <location>
        <begin position="30"/>
        <end position="51"/>
    </location>
</feature>
<keyword evidence="19" id="KW-1185">Reference proteome</keyword>
<dbReference type="InterPro" id="IPR048254">
    <property type="entry name" value="CDP_ALCOHOL_P_TRANSF_CS"/>
</dbReference>
<evidence type="ECO:0000256" key="9">
    <source>
        <dbReference type="ARBA" id="ARBA00022692"/>
    </source>
</evidence>
<evidence type="ECO:0000256" key="4">
    <source>
        <dbReference type="ARBA" id="ARBA00010441"/>
    </source>
</evidence>
<evidence type="ECO:0000256" key="10">
    <source>
        <dbReference type="ARBA" id="ARBA00022989"/>
    </source>
</evidence>
<evidence type="ECO:0000256" key="1">
    <source>
        <dbReference type="ARBA" id="ARBA00000287"/>
    </source>
</evidence>
<feature type="transmembrane region" description="Helical" evidence="17">
    <location>
        <begin position="115"/>
        <end position="133"/>
    </location>
</feature>
<evidence type="ECO:0000256" key="11">
    <source>
        <dbReference type="ARBA" id="ARBA00023098"/>
    </source>
</evidence>
<dbReference type="GO" id="GO:0008654">
    <property type="term" value="P:phospholipid biosynthetic process"/>
    <property type="evidence" value="ECO:0007669"/>
    <property type="project" value="UniProtKB-KW"/>
</dbReference>
<dbReference type="InterPro" id="IPR004533">
    <property type="entry name" value="CDP-diaglyc--ser_O-PTrfase"/>
</dbReference>
<keyword evidence="14" id="KW-1208">Phospholipid metabolism</keyword>
<keyword evidence="12 17" id="KW-0472">Membrane</keyword>
<sequence length="199" mass="21536">MEVTAACYIVILQVKKISFIKGLIDMNKNWLPSLCTLLNLGAGTLSLLFTIKGEYKLALAMVMTAALWDVLDGLLARWLHCMSDFGKQLDSLADLVSFGIAPVFLVLLYKLEGSLWLGPIAAVLFLACGALRLARFNIHGQVKGFVGLPITAAGVILALAPILNSQMKPAAALTLMGLLSVLMVSRIPFPAFKKDYARK</sequence>
<feature type="transmembrane region" description="Helical" evidence="17">
    <location>
        <begin position="91"/>
        <end position="109"/>
    </location>
</feature>
<comment type="similarity">
    <text evidence="4 16">Belongs to the CDP-alcohol phosphatidyltransferase class-I family.</text>
</comment>
<dbReference type="EMBL" id="FONN01000001">
    <property type="protein sequence ID" value="SFE25785.1"/>
    <property type="molecule type" value="Genomic_DNA"/>
</dbReference>
<evidence type="ECO:0000256" key="3">
    <source>
        <dbReference type="ARBA" id="ARBA00004308"/>
    </source>
</evidence>
<comment type="catalytic activity">
    <reaction evidence="1">
        <text>a CDP-1,2-diacyl-sn-glycerol + L-serine = a 1,2-diacyl-sn-glycero-3-phospho-L-serine + CMP + H(+)</text>
        <dbReference type="Rhea" id="RHEA:16913"/>
        <dbReference type="ChEBI" id="CHEBI:15378"/>
        <dbReference type="ChEBI" id="CHEBI:33384"/>
        <dbReference type="ChEBI" id="CHEBI:57262"/>
        <dbReference type="ChEBI" id="CHEBI:58332"/>
        <dbReference type="ChEBI" id="CHEBI:60377"/>
        <dbReference type="EC" id="2.7.8.8"/>
    </reaction>
</comment>
<evidence type="ECO:0000256" key="17">
    <source>
        <dbReference type="SAM" id="Phobius"/>
    </source>
</evidence>
<evidence type="ECO:0000313" key="19">
    <source>
        <dbReference type="Proteomes" id="UP000183410"/>
    </source>
</evidence>
<feature type="transmembrane region" description="Helical" evidence="17">
    <location>
        <begin position="169"/>
        <end position="189"/>
    </location>
</feature>
<evidence type="ECO:0000256" key="13">
    <source>
        <dbReference type="ARBA" id="ARBA00023209"/>
    </source>
</evidence>
<evidence type="ECO:0000313" key="18">
    <source>
        <dbReference type="EMBL" id="SFE25785.1"/>
    </source>
</evidence>
<name>A0A1I1Z1U2_9BACL</name>
<evidence type="ECO:0000256" key="7">
    <source>
        <dbReference type="ARBA" id="ARBA00022516"/>
    </source>
</evidence>
<organism evidence="18 19">
    <name type="scientific">Paenibacillus algorifonticola</name>
    <dbReference type="NCBI Taxonomy" id="684063"/>
    <lineage>
        <taxon>Bacteria</taxon>
        <taxon>Bacillati</taxon>
        <taxon>Bacillota</taxon>
        <taxon>Bacilli</taxon>
        <taxon>Bacillales</taxon>
        <taxon>Paenibacillaceae</taxon>
        <taxon>Paenibacillus</taxon>
    </lineage>
</organism>
<feature type="transmembrane region" description="Helical" evidence="17">
    <location>
        <begin position="57"/>
        <end position="79"/>
    </location>
</feature>
<keyword evidence="9 17" id="KW-0812">Transmembrane</keyword>
<evidence type="ECO:0000256" key="16">
    <source>
        <dbReference type="RuleBase" id="RU003750"/>
    </source>
</evidence>
<evidence type="ECO:0000256" key="8">
    <source>
        <dbReference type="ARBA" id="ARBA00022679"/>
    </source>
</evidence>
<protein>
    <recommendedName>
        <fullName evidence="6">CDP-diacylglycerol--serine O-phosphatidyltransferase</fullName>
        <ecNumber evidence="5">2.7.8.8</ecNumber>
    </recommendedName>
    <alternativeName>
        <fullName evidence="15">Phosphatidylserine synthase</fullName>
    </alternativeName>
</protein>
<dbReference type="EC" id="2.7.8.8" evidence="5"/>
<evidence type="ECO:0000256" key="6">
    <source>
        <dbReference type="ARBA" id="ARBA00017171"/>
    </source>
</evidence>
<dbReference type="NCBIfam" id="TIGR00473">
    <property type="entry name" value="pssA"/>
    <property type="match status" value="1"/>
</dbReference>
<dbReference type="InterPro" id="IPR000462">
    <property type="entry name" value="CDP-OH_P_trans"/>
</dbReference>
<proteinExistence type="inferred from homology"/>
<accession>A0A1I1Z1U2</accession>
<dbReference type="Proteomes" id="UP000183410">
    <property type="component" value="Unassembled WGS sequence"/>
</dbReference>
<dbReference type="PROSITE" id="PS00379">
    <property type="entry name" value="CDP_ALCOHOL_P_TRANSF"/>
    <property type="match status" value="1"/>
</dbReference>
<dbReference type="GO" id="GO:0012505">
    <property type="term" value="C:endomembrane system"/>
    <property type="evidence" value="ECO:0007669"/>
    <property type="project" value="UniProtKB-SubCell"/>
</dbReference>
<feature type="transmembrane region" description="Helical" evidence="17">
    <location>
        <begin position="145"/>
        <end position="163"/>
    </location>
</feature>
<evidence type="ECO:0000256" key="12">
    <source>
        <dbReference type="ARBA" id="ARBA00023136"/>
    </source>
</evidence>
<dbReference type="GO" id="GO:0003882">
    <property type="term" value="F:CDP-diacylglycerol-serine O-phosphatidyltransferase activity"/>
    <property type="evidence" value="ECO:0007669"/>
    <property type="project" value="UniProtKB-EC"/>
</dbReference>
<comment type="subcellular location">
    <subcellularLocation>
        <location evidence="3">Endomembrane system</location>
    </subcellularLocation>
    <subcellularLocation>
        <location evidence="2">Membrane</location>
        <topology evidence="2">Multi-pass membrane protein</topology>
    </subcellularLocation>
</comment>
<keyword evidence="8 16" id="KW-0808">Transferase</keyword>
<keyword evidence="11" id="KW-0443">Lipid metabolism</keyword>
<dbReference type="Gene3D" id="1.20.120.1760">
    <property type="match status" value="1"/>
</dbReference>
<keyword evidence="10 17" id="KW-1133">Transmembrane helix</keyword>
<evidence type="ECO:0000256" key="15">
    <source>
        <dbReference type="ARBA" id="ARBA00032361"/>
    </source>
</evidence>
<dbReference type="InterPro" id="IPR043130">
    <property type="entry name" value="CDP-OH_PTrfase_TM_dom"/>
</dbReference>
<evidence type="ECO:0000256" key="5">
    <source>
        <dbReference type="ARBA" id="ARBA00013174"/>
    </source>
</evidence>
<keyword evidence="13" id="KW-0594">Phospholipid biosynthesis</keyword>